<gene>
    <name evidence="1" type="ORF">SDC9_106918</name>
</gene>
<comment type="caution">
    <text evidence="1">The sequence shown here is derived from an EMBL/GenBank/DDBJ whole genome shotgun (WGS) entry which is preliminary data.</text>
</comment>
<dbReference type="EMBL" id="VSSQ01017611">
    <property type="protein sequence ID" value="MPM60071.1"/>
    <property type="molecule type" value="Genomic_DNA"/>
</dbReference>
<organism evidence="1">
    <name type="scientific">bioreactor metagenome</name>
    <dbReference type="NCBI Taxonomy" id="1076179"/>
    <lineage>
        <taxon>unclassified sequences</taxon>
        <taxon>metagenomes</taxon>
        <taxon>ecological metagenomes</taxon>
    </lineage>
</organism>
<name>A0A645B635_9ZZZZ</name>
<proteinExistence type="predicted"/>
<reference evidence="1" key="1">
    <citation type="submission" date="2019-08" db="EMBL/GenBank/DDBJ databases">
        <authorList>
            <person name="Kucharzyk K."/>
            <person name="Murdoch R.W."/>
            <person name="Higgins S."/>
            <person name="Loffler F."/>
        </authorList>
    </citation>
    <scope>NUCLEOTIDE SEQUENCE</scope>
</reference>
<evidence type="ECO:0000313" key="1">
    <source>
        <dbReference type="EMBL" id="MPM60071.1"/>
    </source>
</evidence>
<protein>
    <submittedName>
        <fullName evidence="1">Uncharacterized protein</fullName>
    </submittedName>
</protein>
<dbReference type="AlphaFoldDB" id="A0A645B635"/>
<sequence length="96" mass="10495">MFRKAANLPLLQGADGEHGLLKLRLGKAGQKIGLILGKVGSAQKTPLPPRFFQPGIMARGQGCRVQSHGKIQKRTKFDFAIAQHIRVRRTAGAILR</sequence>
<accession>A0A645B635</accession>